<comment type="caution">
    <text evidence="3">The sequence shown here is derived from an EMBL/GenBank/DDBJ whole genome shotgun (WGS) entry which is preliminary data.</text>
</comment>
<evidence type="ECO:0000256" key="1">
    <source>
        <dbReference type="ARBA" id="ARBA00022729"/>
    </source>
</evidence>
<evidence type="ECO:0000256" key="2">
    <source>
        <dbReference type="SAM" id="SignalP"/>
    </source>
</evidence>
<organism evidence="3 4">
    <name type="scientific">Aminivibrio pyruvatiphilus</name>
    <dbReference type="NCBI Taxonomy" id="1005740"/>
    <lineage>
        <taxon>Bacteria</taxon>
        <taxon>Thermotogati</taxon>
        <taxon>Synergistota</taxon>
        <taxon>Synergistia</taxon>
        <taxon>Synergistales</taxon>
        <taxon>Aminobacteriaceae</taxon>
        <taxon>Aminivibrio</taxon>
    </lineage>
</organism>
<gene>
    <name evidence="3" type="ORF">C8D99_10246</name>
</gene>
<sequence>MFGKMTRIALCLALVFTLFAGAQQVLAAEYEIKIAYENNPGEPTDVGVQEWARILKEISGGKVEAVLYPSSQLGAKKDVLEMILMGSNVITIADAGFLMDYVPDIGIMYAPYLTDTYDEYFTLVDSPWFKKQMDAVAGHGFEIVTAKWIYGDRHLLANKAVKTPKDLSGLKIRTPNMKILSKTIEYMGGIPTPMPLGEVYPAIAQGVIDGAENPYPVLWGAKLYEKAKFLTPTAHVKNVSMWLGSHKYFASLPPEIAGYIREAAEKACLFVNENVKKDDIKAIENFRNAGVEIVEPDMEAFRKAVFPIYEELWGKELYEEVKKNMTK</sequence>
<feature type="signal peptide" evidence="2">
    <location>
        <begin position="1"/>
        <end position="27"/>
    </location>
</feature>
<dbReference type="RefSeq" id="WP_133955872.1">
    <property type="nucleotide sequence ID" value="NZ_SORI01000002.1"/>
</dbReference>
<protein>
    <submittedName>
        <fullName evidence="3">Tripartite ATP-independent transporter DctP family solute receptor</fullName>
    </submittedName>
</protein>
<evidence type="ECO:0000313" key="4">
    <source>
        <dbReference type="Proteomes" id="UP000295066"/>
    </source>
</evidence>
<dbReference type="PANTHER" id="PTHR33376">
    <property type="match status" value="1"/>
</dbReference>
<dbReference type="EMBL" id="SORI01000002">
    <property type="protein sequence ID" value="TDY63065.1"/>
    <property type="molecule type" value="Genomic_DNA"/>
</dbReference>
<dbReference type="NCBIfam" id="NF037995">
    <property type="entry name" value="TRAP_S1"/>
    <property type="match status" value="1"/>
</dbReference>
<dbReference type="GO" id="GO:0030288">
    <property type="term" value="C:outer membrane-bounded periplasmic space"/>
    <property type="evidence" value="ECO:0007669"/>
    <property type="project" value="InterPro"/>
</dbReference>
<reference evidence="3 4" key="1">
    <citation type="submission" date="2019-03" db="EMBL/GenBank/DDBJ databases">
        <title>Genomic Encyclopedia of Type Strains, Phase IV (KMG-IV): sequencing the most valuable type-strain genomes for metagenomic binning, comparative biology and taxonomic classification.</title>
        <authorList>
            <person name="Goeker M."/>
        </authorList>
    </citation>
    <scope>NUCLEOTIDE SEQUENCE [LARGE SCALE GENOMIC DNA]</scope>
    <source>
        <strain evidence="3 4">DSM 25964</strain>
    </source>
</reference>
<feature type="chain" id="PRO_5020702700" evidence="2">
    <location>
        <begin position="28"/>
        <end position="327"/>
    </location>
</feature>
<dbReference type="PANTHER" id="PTHR33376:SF3">
    <property type="entry name" value="C4-DICARBOXYLATE-BINDING PROTEIN"/>
    <property type="match status" value="1"/>
</dbReference>
<dbReference type="Pfam" id="PF03480">
    <property type="entry name" value="DctP"/>
    <property type="match status" value="1"/>
</dbReference>
<accession>A0A4R8MGM0</accession>
<dbReference type="CDD" id="cd13669">
    <property type="entry name" value="PBP2_TRAP_TM0322_like"/>
    <property type="match status" value="1"/>
</dbReference>
<name>A0A4R8MGM0_9BACT</name>
<keyword evidence="3" id="KW-0675">Receptor</keyword>
<dbReference type="GO" id="GO:0055085">
    <property type="term" value="P:transmembrane transport"/>
    <property type="evidence" value="ECO:0007669"/>
    <property type="project" value="InterPro"/>
</dbReference>
<dbReference type="PIRSF" id="PIRSF006470">
    <property type="entry name" value="DctB"/>
    <property type="match status" value="1"/>
</dbReference>
<keyword evidence="1 2" id="KW-0732">Signal</keyword>
<dbReference type="AlphaFoldDB" id="A0A4R8MGM0"/>
<dbReference type="Gene3D" id="3.40.190.170">
    <property type="entry name" value="Bacterial extracellular solute-binding protein, family 7"/>
    <property type="match status" value="1"/>
</dbReference>
<evidence type="ECO:0000313" key="3">
    <source>
        <dbReference type="EMBL" id="TDY63065.1"/>
    </source>
</evidence>
<dbReference type="InterPro" id="IPR018389">
    <property type="entry name" value="DctP_fam"/>
</dbReference>
<proteinExistence type="predicted"/>
<dbReference type="Proteomes" id="UP000295066">
    <property type="component" value="Unassembled WGS sequence"/>
</dbReference>
<dbReference type="InterPro" id="IPR038404">
    <property type="entry name" value="TRAP_DctP_sf"/>
</dbReference>
<dbReference type="InterPro" id="IPR004682">
    <property type="entry name" value="TRAP_DctP"/>
</dbReference>
<keyword evidence="4" id="KW-1185">Reference proteome</keyword>
<dbReference type="OrthoDB" id="89872at2"/>